<protein>
    <recommendedName>
        <fullName evidence="1">IFT140 first beta-propeller domain-containing protein</fullName>
    </recommendedName>
</protein>
<keyword evidence="3" id="KW-1185">Reference proteome</keyword>
<gene>
    <name evidence="2" type="ORF">PXEA_LOCUS22782</name>
</gene>
<name>A0A448X6N2_9PLAT</name>
<organism evidence="2 3">
    <name type="scientific">Protopolystoma xenopodis</name>
    <dbReference type="NCBI Taxonomy" id="117903"/>
    <lineage>
        <taxon>Eukaryota</taxon>
        <taxon>Metazoa</taxon>
        <taxon>Spiralia</taxon>
        <taxon>Lophotrochozoa</taxon>
        <taxon>Platyhelminthes</taxon>
        <taxon>Monogenea</taxon>
        <taxon>Polyopisthocotylea</taxon>
        <taxon>Polystomatidea</taxon>
        <taxon>Polystomatidae</taxon>
        <taxon>Protopolystoma</taxon>
    </lineage>
</organism>
<dbReference type="Proteomes" id="UP000784294">
    <property type="component" value="Unassembled WGS sequence"/>
</dbReference>
<evidence type="ECO:0000313" key="2">
    <source>
        <dbReference type="EMBL" id="VEL29342.1"/>
    </source>
</evidence>
<proteinExistence type="predicted"/>
<dbReference type="Pfam" id="PF23383">
    <property type="entry name" value="Beta-prop_IFT140_1st"/>
    <property type="match status" value="1"/>
</dbReference>
<dbReference type="AlphaFoldDB" id="A0A448X6N2"/>
<comment type="caution">
    <text evidence="2">The sequence shown here is derived from an EMBL/GenBank/DDBJ whole genome shotgun (WGS) entry which is preliminary data.</text>
</comment>
<evidence type="ECO:0000313" key="3">
    <source>
        <dbReference type="Proteomes" id="UP000784294"/>
    </source>
</evidence>
<dbReference type="EMBL" id="CAAALY010102267">
    <property type="protein sequence ID" value="VEL29342.1"/>
    <property type="molecule type" value="Genomic_DNA"/>
</dbReference>
<dbReference type="OrthoDB" id="10258787at2759"/>
<accession>A0A448X6N2</accession>
<reference evidence="2" key="1">
    <citation type="submission" date="2018-11" db="EMBL/GenBank/DDBJ databases">
        <authorList>
            <consortium name="Pathogen Informatics"/>
        </authorList>
    </citation>
    <scope>NUCLEOTIDE SEQUENCE</scope>
</reference>
<evidence type="ECO:0000259" key="1">
    <source>
        <dbReference type="Pfam" id="PF23383"/>
    </source>
</evidence>
<dbReference type="InterPro" id="IPR056154">
    <property type="entry name" value="Beta-prop_IFT140_1st"/>
</dbReference>
<feature type="domain" description="IFT140 first beta-propeller" evidence="1">
    <location>
        <begin position="2"/>
        <end position="83"/>
    </location>
</feature>
<sequence>MMKLANGSCDSPTLLWAGDSTVAMALKETVVRFWDINQSDNYYLTPECCKTDRSAKITTIAFDNNSAAGLSNGIIAFWRRLDELSIAFDPSFDIPSKKHESLEVSAIKRALTPASNFAEDADPTIIWQALPHFELVHSQDIGLSSPASIKALSWNSKTGVLAASISNLYPSIVILTRHASFSHFGGSGNAIIQSGPHALVVITPKGNVSDSTAATLNSDIDLMSPSGAFSNIAIGGGTTSNILSSYELIERELVTKGQIHAAFCTKVINVSYLKHKNALAYATKMQF</sequence>